<reference evidence="2 3" key="1">
    <citation type="journal article" date="2016" name="PeerJ">
        <title>Gall-ID: tools for genotyping gall-causing phytopathogenic bacteria.</title>
        <authorList>
            <person name="Davis E.W.II."/>
            <person name="Weisberg A.J."/>
            <person name="Tabima J.F."/>
            <person name="Grunwald N.J."/>
            <person name="Chang J.H."/>
        </authorList>
    </citation>
    <scope>NUCLEOTIDE SEQUENCE [LARGE SCALE GENOMIC DNA]</scope>
    <source>
        <strain evidence="2 3">N2/73</strain>
    </source>
</reference>
<proteinExistence type="inferred from homology"/>
<dbReference type="PROSITE" id="PS00061">
    <property type="entry name" value="ADH_SHORT"/>
    <property type="match status" value="1"/>
</dbReference>
<comment type="caution">
    <text evidence="2">The sequence shown here is derived from an EMBL/GenBank/DDBJ whole genome shotgun (WGS) entry which is preliminary data.</text>
</comment>
<evidence type="ECO:0000256" key="1">
    <source>
        <dbReference type="ARBA" id="ARBA00006484"/>
    </source>
</evidence>
<dbReference type="PANTHER" id="PTHR42760">
    <property type="entry name" value="SHORT-CHAIN DEHYDROGENASES/REDUCTASES FAMILY MEMBER"/>
    <property type="match status" value="1"/>
</dbReference>
<gene>
    <name evidence="2" type="ORF">A6U91_22025</name>
</gene>
<dbReference type="SUPFAM" id="SSF51735">
    <property type="entry name" value="NAD(P)-binding Rossmann-fold domains"/>
    <property type="match status" value="1"/>
</dbReference>
<evidence type="ECO:0000313" key="3">
    <source>
        <dbReference type="Proteomes" id="UP000093451"/>
    </source>
</evidence>
<dbReference type="PRINTS" id="PR00081">
    <property type="entry name" value="GDHRDH"/>
</dbReference>
<dbReference type="InterPro" id="IPR020904">
    <property type="entry name" value="Sc_DH/Rdtase_CS"/>
</dbReference>
<dbReference type="InterPro" id="IPR002347">
    <property type="entry name" value="SDR_fam"/>
</dbReference>
<dbReference type="Proteomes" id="UP000093451">
    <property type="component" value="Unassembled WGS sequence"/>
</dbReference>
<name>A0AB36EC63_AGRTU</name>
<comment type="similarity">
    <text evidence="1">Belongs to the short-chain dehydrogenases/reductases (SDR) family.</text>
</comment>
<sequence>MTASGAMEIDFDRLGPPTGAKLVIVGGHGGIGQALTLRCLEVGAKVVALDTPAAIEEHPLPKGVQSIPVNVLEPAHIEEAVSSVLKQWNEIDGLVYLAGVGEKPTPVSKFGLDQWDLAQDINLRGAFLVSKAFLPLLAQDRGSIVFISSGLAINVEAGFGAYSASKAGLIAYAKVLAKEVAPNLRVNVVAPGLVQTAFLAGGTARGASGPATLEQWFGEDGAKAMRAAIPLGRVAVPDDIVAPILFLLGSGSRFMTGQTLHVNGGRYLP</sequence>
<dbReference type="RefSeq" id="WP_065689160.1">
    <property type="nucleotide sequence ID" value="NZ_LXKT01000029.1"/>
</dbReference>
<organism evidence="2 3">
    <name type="scientific">Agrobacterium tumefaciens</name>
    <dbReference type="NCBI Taxonomy" id="358"/>
    <lineage>
        <taxon>Bacteria</taxon>
        <taxon>Pseudomonadati</taxon>
        <taxon>Pseudomonadota</taxon>
        <taxon>Alphaproteobacteria</taxon>
        <taxon>Hyphomicrobiales</taxon>
        <taxon>Rhizobiaceae</taxon>
        <taxon>Rhizobium/Agrobacterium group</taxon>
        <taxon>Agrobacterium</taxon>
        <taxon>Agrobacterium tumefaciens complex</taxon>
    </lineage>
</organism>
<evidence type="ECO:0008006" key="4">
    <source>
        <dbReference type="Google" id="ProtNLM"/>
    </source>
</evidence>
<dbReference type="EMBL" id="LXKT01000029">
    <property type="protein sequence ID" value="OCJ32852.1"/>
    <property type="molecule type" value="Genomic_DNA"/>
</dbReference>
<dbReference type="PRINTS" id="PR00080">
    <property type="entry name" value="SDRFAMILY"/>
</dbReference>
<dbReference type="GO" id="GO:0016616">
    <property type="term" value="F:oxidoreductase activity, acting on the CH-OH group of donors, NAD or NADP as acceptor"/>
    <property type="evidence" value="ECO:0007669"/>
    <property type="project" value="TreeGrafter"/>
</dbReference>
<dbReference type="Gene3D" id="3.40.50.720">
    <property type="entry name" value="NAD(P)-binding Rossmann-like Domain"/>
    <property type="match status" value="1"/>
</dbReference>
<evidence type="ECO:0000313" key="2">
    <source>
        <dbReference type="EMBL" id="OCJ32852.1"/>
    </source>
</evidence>
<dbReference type="CDD" id="cd05233">
    <property type="entry name" value="SDR_c"/>
    <property type="match status" value="1"/>
</dbReference>
<dbReference type="Pfam" id="PF13561">
    <property type="entry name" value="adh_short_C2"/>
    <property type="match status" value="1"/>
</dbReference>
<dbReference type="InterPro" id="IPR036291">
    <property type="entry name" value="NAD(P)-bd_dom_sf"/>
</dbReference>
<protein>
    <recommendedName>
        <fullName evidence="4">SDR family oxidoreductase</fullName>
    </recommendedName>
</protein>
<dbReference type="AlphaFoldDB" id="A0AB36EC63"/>
<accession>A0AB36EC63</accession>